<comment type="caution">
    <text evidence="2">The sequence shown here is derived from an EMBL/GenBank/DDBJ whole genome shotgun (WGS) entry which is preliminary data.</text>
</comment>
<accession>A0A090QT57</accession>
<evidence type="ECO:0000313" key="3">
    <source>
        <dbReference type="Proteomes" id="UP000029227"/>
    </source>
</evidence>
<reference evidence="2 3" key="1">
    <citation type="journal article" date="2014" name="Genome Announc.">
        <title>Draft Genome Sequences of Two Vibrionaceae Species, Vibrio ponticus C121 and Photobacterium aphoticum C119, Isolated as Coral Reef Microbiota.</title>
        <authorList>
            <person name="Al-saari N."/>
            <person name="Meirelles P.M."/>
            <person name="Mino S."/>
            <person name="Suda W."/>
            <person name="Oshima K."/>
            <person name="Hattori M."/>
            <person name="Ohkuma M."/>
            <person name="Thompson F.L."/>
            <person name="Gomez-Gil B."/>
            <person name="Sawabe T."/>
            <person name="Sawabe T."/>
        </authorList>
    </citation>
    <scope>NUCLEOTIDE SEQUENCE [LARGE SCALE GENOMIC DNA]</scope>
    <source>
        <strain evidence="2 3">JCM 19237</strain>
    </source>
</reference>
<gene>
    <name evidence="2" type="ORF">JCM19237_1721</name>
</gene>
<evidence type="ECO:0000313" key="2">
    <source>
        <dbReference type="EMBL" id="GAL06081.1"/>
    </source>
</evidence>
<organism evidence="2 3">
    <name type="scientific">Photobacterium aphoticum</name>
    <dbReference type="NCBI Taxonomy" id="754436"/>
    <lineage>
        <taxon>Bacteria</taxon>
        <taxon>Pseudomonadati</taxon>
        <taxon>Pseudomonadota</taxon>
        <taxon>Gammaproteobacteria</taxon>
        <taxon>Vibrionales</taxon>
        <taxon>Vibrionaceae</taxon>
        <taxon>Photobacterium</taxon>
    </lineage>
</organism>
<feature type="region of interest" description="Disordered" evidence="1">
    <location>
        <begin position="1"/>
        <end position="24"/>
    </location>
</feature>
<sequence length="38" mass="3773">MQGFIGGHGLLAHPTGDTDTVKGKGVVGKGLRKGVLNG</sequence>
<evidence type="ECO:0000256" key="1">
    <source>
        <dbReference type="SAM" id="MobiDB-lite"/>
    </source>
</evidence>
<dbReference type="Proteomes" id="UP000029227">
    <property type="component" value="Unassembled WGS sequence"/>
</dbReference>
<dbReference type="STRING" id="754436.JCM19237_1721"/>
<protein>
    <submittedName>
        <fullName evidence="2">Uncharacterized protein</fullName>
    </submittedName>
</protein>
<proteinExistence type="predicted"/>
<dbReference type="EMBL" id="BBMN01000009">
    <property type="protein sequence ID" value="GAL06081.1"/>
    <property type="molecule type" value="Genomic_DNA"/>
</dbReference>
<name>A0A090QT57_9GAMM</name>
<dbReference type="AlphaFoldDB" id="A0A090QT57"/>